<dbReference type="AlphaFoldDB" id="A0A7J4IRY5"/>
<organism evidence="1 3">
    <name type="scientific">Candidatus Iainarchaeum sp</name>
    <dbReference type="NCBI Taxonomy" id="3101447"/>
    <lineage>
        <taxon>Archaea</taxon>
        <taxon>Candidatus Iainarchaeota</taxon>
        <taxon>Candidatus Iainarchaeia</taxon>
        <taxon>Candidatus Iainarchaeales</taxon>
        <taxon>Candidatus Iainarchaeaceae</taxon>
        <taxon>Candidatus Iainarchaeum</taxon>
    </lineage>
</organism>
<reference evidence="1" key="1">
    <citation type="journal article" date="2020" name="bioRxiv">
        <title>A rank-normalized archaeal taxonomy based on genome phylogeny resolves widespread incomplete and uneven classifications.</title>
        <authorList>
            <person name="Rinke C."/>
            <person name="Chuvochina M."/>
            <person name="Mussig A.J."/>
            <person name="Chaumeil P.-A."/>
            <person name="Waite D.W."/>
            <person name="Whitman W.B."/>
            <person name="Parks D.H."/>
            <person name="Hugenholtz P."/>
        </authorList>
    </citation>
    <scope>NUCLEOTIDE SEQUENCE</scope>
    <source>
        <strain evidence="1">UBA10011</strain>
    </source>
</reference>
<dbReference type="Proteomes" id="UP000683213">
    <property type="component" value="Unassembled WGS sequence"/>
</dbReference>
<dbReference type="EMBL" id="JAGVWF010000032">
    <property type="protein sequence ID" value="MBS3059242.1"/>
    <property type="molecule type" value="Genomic_DNA"/>
</dbReference>
<name>A0A7J4IRY5_9ARCH</name>
<dbReference type="EMBL" id="DUFG01000015">
    <property type="protein sequence ID" value="HIH08281.1"/>
    <property type="molecule type" value="Genomic_DNA"/>
</dbReference>
<evidence type="ECO:0000313" key="3">
    <source>
        <dbReference type="Proteomes" id="UP000577419"/>
    </source>
</evidence>
<proteinExistence type="predicted"/>
<reference evidence="2" key="2">
    <citation type="submission" date="2021-03" db="EMBL/GenBank/DDBJ databases">
        <authorList>
            <person name="Jaffe A."/>
        </authorList>
    </citation>
    <scope>NUCLEOTIDE SEQUENCE</scope>
    <source>
        <strain evidence="2">RIFCSPHIGHO2_01_FULL_GW2011_AR10_43_9</strain>
    </source>
</reference>
<reference evidence="2" key="3">
    <citation type="submission" date="2021-05" db="EMBL/GenBank/DDBJ databases">
        <title>Protein family content uncovers lineage relationships and bacterial pathway maintenance mechanisms in DPANN archaea.</title>
        <authorList>
            <person name="Castelle C.J."/>
            <person name="Meheust R."/>
            <person name="Jaffe A.L."/>
            <person name="Seitz K."/>
            <person name="Gong X."/>
            <person name="Baker B.J."/>
            <person name="Banfield J.F."/>
        </authorList>
    </citation>
    <scope>NUCLEOTIDE SEQUENCE</scope>
    <source>
        <strain evidence="2">RIFCSPHIGHO2_01_FULL_GW2011_AR10_43_9</strain>
    </source>
</reference>
<sequence>MPVRPSPKRASSLKELKASIPDKFKRQFPHVSTRIELWLNHQPREFLGTRDRRRIFWEVVNFGTPFLREFGERQTKDLRRYSYTLGNYESPVTISSSTNSVKVSLSFSRYKKNKILKIEGLQGVRTASVTRQDFYAVMREMISIAKSSGYNVIYFIKPEKHPYYDEDVLDLRTFYRQKMRRKGEDLDKLSAEGRPTLFELRELQEEHQERMRKLYYGIATAFKFNRKTKGKYMELKI</sequence>
<gene>
    <name evidence="1" type="ORF">HA237_02835</name>
    <name evidence="2" type="ORF">J4224_02330</name>
</gene>
<comment type="caution">
    <text evidence="1">The sequence shown here is derived from an EMBL/GenBank/DDBJ whole genome shotgun (WGS) entry which is preliminary data.</text>
</comment>
<dbReference type="Proteomes" id="UP000577419">
    <property type="component" value="Unassembled WGS sequence"/>
</dbReference>
<protein>
    <submittedName>
        <fullName evidence="1">Uncharacterized protein</fullName>
    </submittedName>
</protein>
<evidence type="ECO:0000313" key="2">
    <source>
        <dbReference type="EMBL" id="MBS3059242.1"/>
    </source>
</evidence>
<evidence type="ECO:0000313" key="1">
    <source>
        <dbReference type="EMBL" id="HIH08281.1"/>
    </source>
</evidence>
<accession>A0A7J4IRY5</accession>